<reference evidence="1 2" key="1">
    <citation type="submission" date="2016-11" db="EMBL/GenBank/DDBJ databases">
        <authorList>
            <person name="Jaros S."/>
            <person name="Januszkiewicz K."/>
            <person name="Wedrychowicz H."/>
        </authorList>
    </citation>
    <scope>NUCLEOTIDE SEQUENCE [LARGE SCALE GENOMIC DNA]</scope>
    <source>
        <strain evidence="1 2">DSM 21986</strain>
    </source>
</reference>
<evidence type="ECO:0000313" key="2">
    <source>
        <dbReference type="Proteomes" id="UP000184041"/>
    </source>
</evidence>
<dbReference type="STRING" id="1194090.SAMN05443144_101211"/>
<keyword evidence="2" id="KW-1185">Reference proteome</keyword>
<dbReference type="InterPro" id="IPR025632">
    <property type="entry name" value="DUF4290"/>
</dbReference>
<evidence type="ECO:0000313" key="1">
    <source>
        <dbReference type="EMBL" id="SHE39623.1"/>
    </source>
</evidence>
<gene>
    <name evidence="1" type="ORF">SAMN05443144_101211</name>
</gene>
<dbReference type="AlphaFoldDB" id="A0A1M4T502"/>
<name>A0A1M4T502_9BACT</name>
<dbReference type="Proteomes" id="UP000184041">
    <property type="component" value="Unassembled WGS sequence"/>
</dbReference>
<proteinExistence type="predicted"/>
<dbReference type="Pfam" id="PF14123">
    <property type="entry name" value="DUF4290"/>
    <property type="match status" value="1"/>
</dbReference>
<sequence>MASLLYSDLQGCYLLYDNIKPMTDNAMFVKQKKPKDFDCGYNLDRMIASLPRIKEEEERIEYAERAVGLIKQSHPNWVDENGDSREAWKHFFVLAEYDPTEYGIYNPFESDD</sequence>
<accession>A0A1M4T502</accession>
<protein>
    <recommendedName>
        <fullName evidence="3">DUF4290 domain-containing protein</fullName>
    </recommendedName>
</protein>
<organism evidence="1 2">
    <name type="scientific">Fodinibius roseus</name>
    <dbReference type="NCBI Taxonomy" id="1194090"/>
    <lineage>
        <taxon>Bacteria</taxon>
        <taxon>Pseudomonadati</taxon>
        <taxon>Balneolota</taxon>
        <taxon>Balneolia</taxon>
        <taxon>Balneolales</taxon>
        <taxon>Balneolaceae</taxon>
        <taxon>Fodinibius</taxon>
    </lineage>
</organism>
<evidence type="ECO:0008006" key="3">
    <source>
        <dbReference type="Google" id="ProtNLM"/>
    </source>
</evidence>
<dbReference type="EMBL" id="FQUS01000001">
    <property type="protein sequence ID" value="SHE39623.1"/>
    <property type="molecule type" value="Genomic_DNA"/>
</dbReference>